<dbReference type="AlphaFoldDB" id="A0A9D4BHG3"/>
<evidence type="ECO:0000313" key="3">
    <source>
        <dbReference type="Proteomes" id="UP000828390"/>
    </source>
</evidence>
<name>A0A9D4BHG3_DREPO</name>
<dbReference type="Proteomes" id="UP000828390">
    <property type="component" value="Unassembled WGS sequence"/>
</dbReference>
<proteinExistence type="predicted"/>
<evidence type="ECO:0000313" key="2">
    <source>
        <dbReference type="EMBL" id="KAH3695152.1"/>
    </source>
</evidence>
<gene>
    <name evidence="2" type="ORF">DPMN_082608</name>
</gene>
<dbReference type="EMBL" id="JAIWYP010000016">
    <property type="protein sequence ID" value="KAH3695152.1"/>
    <property type="molecule type" value="Genomic_DNA"/>
</dbReference>
<comment type="caution">
    <text evidence="2">The sequence shown here is derived from an EMBL/GenBank/DDBJ whole genome shotgun (WGS) entry which is preliminary data.</text>
</comment>
<keyword evidence="3" id="KW-1185">Reference proteome</keyword>
<feature type="region of interest" description="Disordered" evidence="1">
    <location>
        <begin position="18"/>
        <end position="57"/>
    </location>
</feature>
<reference evidence="2" key="2">
    <citation type="submission" date="2020-11" db="EMBL/GenBank/DDBJ databases">
        <authorList>
            <person name="McCartney M.A."/>
            <person name="Auch B."/>
            <person name="Kono T."/>
            <person name="Mallez S."/>
            <person name="Becker A."/>
            <person name="Gohl D.M."/>
            <person name="Silverstein K.A.T."/>
            <person name="Koren S."/>
            <person name="Bechman K.B."/>
            <person name="Herman A."/>
            <person name="Abrahante J.E."/>
            <person name="Garbe J."/>
        </authorList>
    </citation>
    <scope>NUCLEOTIDE SEQUENCE</scope>
    <source>
        <strain evidence="2">Duluth1</strain>
        <tissue evidence="2">Whole animal</tissue>
    </source>
</reference>
<feature type="compositionally biased region" description="Basic and acidic residues" evidence="1">
    <location>
        <begin position="37"/>
        <end position="49"/>
    </location>
</feature>
<protein>
    <submittedName>
        <fullName evidence="2">Uncharacterized protein</fullName>
    </submittedName>
</protein>
<organism evidence="2 3">
    <name type="scientific">Dreissena polymorpha</name>
    <name type="common">Zebra mussel</name>
    <name type="synonym">Mytilus polymorpha</name>
    <dbReference type="NCBI Taxonomy" id="45954"/>
    <lineage>
        <taxon>Eukaryota</taxon>
        <taxon>Metazoa</taxon>
        <taxon>Spiralia</taxon>
        <taxon>Lophotrochozoa</taxon>
        <taxon>Mollusca</taxon>
        <taxon>Bivalvia</taxon>
        <taxon>Autobranchia</taxon>
        <taxon>Heteroconchia</taxon>
        <taxon>Euheterodonta</taxon>
        <taxon>Imparidentia</taxon>
        <taxon>Neoheterodontei</taxon>
        <taxon>Myida</taxon>
        <taxon>Dreissenoidea</taxon>
        <taxon>Dreissenidae</taxon>
        <taxon>Dreissena</taxon>
    </lineage>
</organism>
<sequence length="72" mass="8447">MCVDKDTWDVPQERIKASRGKRKTTYVVPPSDEYDSEVIKRQTYKRSDSSDSDDDVPLAELERKYKLKAEHL</sequence>
<reference evidence="2" key="1">
    <citation type="journal article" date="2019" name="bioRxiv">
        <title>The Genome of the Zebra Mussel, Dreissena polymorpha: A Resource for Invasive Species Research.</title>
        <authorList>
            <person name="McCartney M.A."/>
            <person name="Auch B."/>
            <person name="Kono T."/>
            <person name="Mallez S."/>
            <person name="Zhang Y."/>
            <person name="Obille A."/>
            <person name="Becker A."/>
            <person name="Abrahante J.E."/>
            <person name="Garbe J."/>
            <person name="Badalamenti J.P."/>
            <person name="Herman A."/>
            <person name="Mangelson H."/>
            <person name="Liachko I."/>
            <person name="Sullivan S."/>
            <person name="Sone E.D."/>
            <person name="Koren S."/>
            <person name="Silverstein K.A.T."/>
            <person name="Beckman K.B."/>
            <person name="Gohl D.M."/>
        </authorList>
    </citation>
    <scope>NUCLEOTIDE SEQUENCE</scope>
    <source>
        <strain evidence="2">Duluth1</strain>
        <tissue evidence="2">Whole animal</tissue>
    </source>
</reference>
<evidence type="ECO:0000256" key="1">
    <source>
        <dbReference type="SAM" id="MobiDB-lite"/>
    </source>
</evidence>
<accession>A0A9D4BHG3</accession>